<proteinExistence type="inferred from homology"/>
<keyword evidence="5" id="KW-0804">Transcription</keyword>
<dbReference type="Gene3D" id="3.90.1150.10">
    <property type="entry name" value="Aspartate Aminotransferase, domain 1"/>
    <property type="match status" value="1"/>
</dbReference>
<dbReference type="EMBL" id="PRLP01000169">
    <property type="protein sequence ID" value="PPC73966.1"/>
    <property type="molecule type" value="Genomic_DNA"/>
</dbReference>
<dbReference type="Pfam" id="PF00155">
    <property type="entry name" value="Aminotran_1_2"/>
    <property type="match status" value="1"/>
</dbReference>
<keyword evidence="4" id="KW-0238">DNA-binding</keyword>
<reference evidence="7 8" key="1">
    <citation type="submission" date="2018-02" db="EMBL/GenBank/DDBJ databases">
        <title>novel marine gammaproteobacteria from coastal saline agro ecosystem.</title>
        <authorList>
            <person name="Krishnan R."/>
            <person name="Ramesh Kumar N."/>
        </authorList>
    </citation>
    <scope>NUCLEOTIDE SEQUENCE [LARGE SCALE GENOMIC DNA]</scope>
    <source>
        <strain evidence="7 8">228</strain>
    </source>
</reference>
<evidence type="ECO:0000256" key="4">
    <source>
        <dbReference type="ARBA" id="ARBA00023125"/>
    </source>
</evidence>
<dbReference type="InterPro" id="IPR000524">
    <property type="entry name" value="Tscrpt_reg_HTH_GntR"/>
</dbReference>
<dbReference type="GO" id="GO:0030170">
    <property type="term" value="F:pyridoxal phosphate binding"/>
    <property type="evidence" value="ECO:0007669"/>
    <property type="project" value="InterPro"/>
</dbReference>
<evidence type="ECO:0000256" key="5">
    <source>
        <dbReference type="ARBA" id="ARBA00023163"/>
    </source>
</evidence>
<dbReference type="Gene3D" id="3.40.640.10">
    <property type="entry name" value="Type I PLP-dependent aspartate aminotransferase-like (Major domain)"/>
    <property type="match status" value="1"/>
</dbReference>
<comment type="caution">
    <text evidence="7">The sequence shown here is derived from an EMBL/GenBank/DDBJ whole genome shotgun (WGS) entry which is preliminary data.</text>
</comment>
<evidence type="ECO:0000259" key="6">
    <source>
        <dbReference type="PROSITE" id="PS50949"/>
    </source>
</evidence>
<dbReference type="InterPro" id="IPR015422">
    <property type="entry name" value="PyrdxlP-dep_Trfase_small"/>
</dbReference>
<dbReference type="PANTHER" id="PTHR46577:SF2">
    <property type="entry name" value="TRANSCRIPTIONAL REGULATORY PROTEIN"/>
    <property type="match status" value="1"/>
</dbReference>
<evidence type="ECO:0000256" key="3">
    <source>
        <dbReference type="ARBA" id="ARBA00023015"/>
    </source>
</evidence>
<dbReference type="InterPro" id="IPR051446">
    <property type="entry name" value="HTH_trans_reg/aminotransferase"/>
</dbReference>
<evidence type="ECO:0000313" key="7">
    <source>
        <dbReference type="EMBL" id="PPC73966.1"/>
    </source>
</evidence>
<dbReference type="InterPro" id="IPR036390">
    <property type="entry name" value="WH_DNA-bd_sf"/>
</dbReference>
<dbReference type="GO" id="GO:0003700">
    <property type="term" value="F:DNA-binding transcription factor activity"/>
    <property type="evidence" value="ECO:0007669"/>
    <property type="project" value="InterPro"/>
</dbReference>
<sequence>MASNSFRYRHLANTFRDSIQRGIWLAGDRLPSVREVMSEHNLSRSTVLHAYTLLEAEGLITARPQRGYFVTGPTAMPDAPLHRTPVSQPRLLSLEEVINDVMMQGAAFDLLPEQGQVDEAPLELEALHRCVGRALRQQKGLQHQYYDEPDGLPALRDILAQRLRKQGCHVNQDDVTITSGCQHALLLALMSCTRPGDVVAVESPGFFGSLQVLQQLGLQVVELPCDPLSGLDLDSLEQALRQWSIKAMVVTPTYATPTGSCMPADQRLRLIRMARQHSMVLIEDHIYGEMGLNASPPAPLFARDPDNVILCSSFSKSLSRDLRVGWVVNRKRHGEFSRLKRITTLANSRFIQQGLVDFIQNGDYDRHLRRYLQRLRHQRNGLAELLGNVFPGCSFTLPEGGLCLWLALPEHTDTMAIYATARQQGVVITPGAMFTTQPDLYRHYLRLSFAHPWNQHRRQALQTVARLVAGKHN</sequence>
<dbReference type="OrthoDB" id="9804020at2"/>
<evidence type="ECO:0000256" key="1">
    <source>
        <dbReference type="ARBA" id="ARBA00005384"/>
    </source>
</evidence>
<dbReference type="Proteomes" id="UP000238196">
    <property type="component" value="Unassembled WGS sequence"/>
</dbReference>
<keyword evidence="2" id="KW-0663">Pyridoxal phosphate</keyword>
<dbReference type="GO" id="GO:0003677">
    <property type="term" value="F:DNA binding"/>
    <property type="evidence" value="ECO:0007669"/>
    <property type="project" value="UniProtKB-KW"/>
</dbReference>
<comment type="similarity">
    <text evidence="1">In the C-terminal section; belongs to the class-I pyridoxal-phosphate-dependent aminotransferase family.</text>
</comment>
<feature type="domain" description="HTH gntR-type" evidence="6">
    <location>
        <begin position="5"/>
        <end position="73"/>
    </location>
</feature>
<dbReference type="PROSITE" id="PS50949">
    <property type="entry name" value="HTH_GNTR"/>
    <property type="match status" value="1"/>
</dbReference>
<gene>
    <name evidence="7" type="ORF">C4K68_27995</name>
</gene>
<evidence type="ECO:0000313" key="8">
    <source>
        <dbReference type="Proteomes" id="UP000238196"/>
    </source>
</evidence>
<keyword evidence="3" id="KW-0805">Transcription regulation</keyword>
<dbReference type="CDD" id="cd07377">
    <property type="entry name" value="WHTH_GntR"/>
    <property type="match status" value="1"/>
</dbReference>
<dbReference type="Gene3D" id="1.10.10.10">
    <property type="entry name" value="Winged helix-like DNA-binding domain superfamily/Winged helix DNA-binding domain"/>
    <property type="match status" value="1"/>
</dbReference>
<dbReference type="CDD" id="cd00609">
    <property type="entry name" value="AAT_like"/>
    <property type="match status" value="1"/>
</dbReference>
<dbReference type="SUPFAM" id="SSF53383">
    <property type="entry name" value="PLP-dependent transferases"/>
    <property type="match status" value="1"/>
</dbReference>
<dbReference type="AlphaFoldDB" id="A0A2S5KHW3"/>
<protein>
    <submittedName>
        <fullName evidence="7">GntR family transcriptional regulator</fullName>
    </submittedName>
</protein>
<dbReference type="Pfam" id="PF00392">
    <property type="entry name" value="GntR"/>
    <property type="match status" value="1"/>
</dbReference>
<evidence type="ECO:0000256" key="2">
    <source>
        <dbReference type="ARBA" id="ARBA00022898"/>
    </source>
</evidence>
<dbReference type="SUPFAM" id="SSF46785">
    <property type="entry name" value="Winged helix' DNA-binding domain"/>
    <property type="match status" value="1"/>
</dbReference>
<dbReference type="InterPro" id="IPR015421">
    <property type="entry name" value="PyrdxlP-dep_Trfase_major"/>
</dbReference>
<organism evidence="7 8">
    <name type="scientific">Proteobacteria bacterium 228</name>
    <dbReference type="NCBI Taxonomy" id="2083153"/>
    <lineage>
        <taxon>Bacteria</taxon>
        <taxon>Pseudomonadati</taxon>
        <taxon>Pseudomonadota</taxon>
    </lineage>
</organism>
<dbReference type="PRINTS" id="PR00035">
    <property type="entry name" value="HTHGNTR"/>
</dbReference>
<dbReference type="InterPro" id="IPR015424">
    <property type="entry name" value="PyrdxlP-dep_Trfase"/>
</dbReference>
<dbReference type="InterPro" id="IPR004839">
    <property type="entry name" value="Aminotransferase_I/II_large"/>
</dbReference>
<dbReference type="PANTHER" id="PTHR46577">
    <property type="entry name" value="HTH-TYPE TRANSCRIPTIONAL REGULATORY PROTEIN GABR"/>
    <property type="match status" value="1"/>
</dbReference>
<dbReference type="SMART" id="SM00345">
    <property type="entry name" value="HTH_GNTR"/>
    <property type="match status" value="1"/>
</dbReference>
<dbReference type="InterPro" id="IPR036388">
    <property type="entry name" value="WH-like_DNA-bd_sf"/>
</dbReference>
<accession>A0A2S5KHW3</accession>
<name>A0A2S5KHW3_9PROT</name>